<dbReference type="EMBL" id="RHPJ01000002">
    <property type="protein sequence ID" value="TGO05264.1"/>
    <property type="molecule type" value="Genomic_DNA"/>
</dbReference>
<accession>A0A4Z1E036</accession>
<reference evidence="1 2" key="1">
    <citation type="submission" date="2018-11" db="EMBL/GenBank/DDBJ databases">
        <title>Complete genome sequencing of the Actinobacteria Serinibacter sp. K3-2.</title>
        <authorList>
            <person name="Rakitin A.L."/>
            <person name="Beletsky A.V."/>
            <person name="Mardanov A.V."/>
            <person name="Ravin N.V."/>
            <person name="Gromova A.S."/>
            <person name="Filippova S.N."/>
            <person name="Gal'Chenko V.F."/>
        </authorList>
    </citation>
    <scope>NUCLEOTIDE SEQUENCE [LARGE SCALE GENOMIC DNA]</scope>
    <source>
        <strain evidence="1 2">K3-2</strain>
    </source>
</reference>
<proteinExistence type="predicted"/>
<keyword evidence="2" id="KW-1185">Reference proteome</keyword>
<name>A0A4Z1E036_9MICO</name>
<dbReference type="Proteomes" id="UP000297318">
    <property type="component" value="Unassembled WGS sequence"/>
</dbReference>
<dbReference type="RefSeq" id="WP_135849295.1">
    <property type="nucleotide sequence ID" value="NZ_RHPJ01000002.1"/>
</dbReference>
<organism evidence="1 2">
    <name type="scientific">Serinibacter arcticus</name>
    <dbReference type="NCBI Taxonomy" id="1655435"/>
    <lineage>
        <taxon>Bacteria</taxon>
        <taxon>Bacillati</taxon>
        <taxon>Actinomycetota</taxon>
        <taxon>Actinomycetes</taxon>
        <taxon>Micrococcales</taxon>
        <taxon>Beutenbergiaceae</taxon>
        <taxon>Serinibacter</taxon>
    </lineage>
</organism>
<protein>
    <submittedName>
        <fullName evidence="1">Uncharacterized protein</fullName>
    </submittedName>
</protein>
<evidence type="ECO:0000313" key="2">
    <source>
        <dbReference type="Proteomes" id="UP000297318"/>
    </source>
</evidence>
<sequence length="101" mass="10513">MSGEVDLLIDPDEALGHAQDHVEAADDLQGVLNGIVPVAEAGMAATLVQALLERVMTESQAIVDTHSVVGGIVAGIARDTTLTDEQVSEEFAGFDEELLGL</sequence>
<dbReference type="AlphaFoldDB" id="A0A4Z1E036"/>
<comment type="caution">
    <text evidence="1">The sequence shown here is derived from an EMBL/GenBank/DDBJ whole genome shotgun (WGS) entry which is preliminary data.</text>
</comment>
<gene>
    <name evidence="1" type="ORF">SERN_1268</name>
</gene>
<evidence type="ECO:0000313" key="1">
    <source>
        <dbReference type="EMBL" id="TGO05264.1"/>
    </source>
</evidence>